<protein>
    <submittedName>
        <fullName evidence="1">Uncharacterized protein</fullName>
    </submittedName>
</protein>
<evidence type="ECO:0000313" key="2">
    <source>
        <dbReference type="Proteomes" id="UP000784294"/>
    </source>
</evidence>
<sequence>MHRFSLELQKEMAEFGSAALISGSGTGSRQDSTRNKELENLVPARSWKLDSLGALPLSGAKWVAVEVKSKSILKLKSDVGEEGVDIEVDPNCKKI</sequence>
<dbReference type="AlphaFoldDB" id="A0A448X054"/>
<reference evidence="1" key="1">
    <citation type="submission" date="2018-11" db="EMBL/GenBank/DDBJ databases">
        <authorList>
            <consortium name="Pathogen Informatics"/>
        </authorList>
    </citation>
    <scope>NUCLEOTIDE SEQUENCE</scope>
</reference>
<dbReference type="Proteomes" id="UP000784294">
    <property type="component" value="Unassembled WGS sequence"/>
</dbReference>
<comment type="caution">
    <text evidence="1">The sequence shown here is derived from an EMBL/GenBank/DDBJ whole genome shotgun (WGS) entry which is preliminary data.</text>
</comment>
<dbReference type="EMBL" id="CAAALY010069371">
    <property type="protein sequence ID" value="VEL24739.1"/>
    <property type="molecule type" value="Genomic_DNA"/>
</dbReference>
<proteinExistence type="predicted"/>
<accession>A0A448X054</accession>
<gene>
    <name evidence="1" type="ORF">PXEA_LOCUS18179</name>
</gene>
<keyword evidence="2" id="KW-1185">Reference proteome</keyword>
<evidence type="ECO:0000313" key="1">
    <source>
        <dbReference type="EMBL" id="VEL24739.1"/>
    </source>
</evidence>
<name>A0A448X054_9PLAT</name>
<organism evidence="1 2">
    <name type="scientific">Protopolystoma xenopodis</name>
    <dbReference type="NCBI Taxonomy" id="117903"/>
    <lineage>
        <taxon>Eukaryota</taxon>
        <taxon>Metazoa</taxon>
        <taxon>Spiralia</taxon>
        <taxon>Lophotrochozoa</taxon>
        <taxon>Platyhelminthes</taxon>
        <taxon>Monogenea</taxon>
        <taxon>Polyopisthocotylea</taxon>
        <taxon>Polystomatidea</taxon>
        <taxon>Polystomatidae</taxon>
        <taxon>Protopolystoma</taxon>
    </lineage>
</organism>